<dbReference type="InterPro" id="IPR051781">
    <property type="entry name" value="Metallo-dep_Hydrolase"/>
</dbReference>
<sequence length="501" mass="55158">MKYLLVLSLLFAIAIVPITSTVNAEQTIPSWIKTTADFWVKGQVSDKEFINALQYLVKEKILTIPQTETILSGKTISHDPIKEGKILFTNVNIFDGKSDSLQPNMNVLVVGNKIQTISQNKIEPQSDTMTIDGKGRTMTPGFIDLHAHMMLQMSVDEAFTTDEFYHAYVATQTADTYLMHGFTTIRDMSGNSFSLKKSIDKGIIDGPRIYPSGPMISQTSGHSDHRFDAQDSALVGGEPSVMMKYGHVAIADGEAEVLKAVRENLRRGATQIKIAVGGGVGSYADPLDVTEYTPTEIRAAVQAANDWGTYVAAHVYNSDGIRRAVDNGVISIEHGNLVDESTLLYMKEHDVWLSPQVVVFQSDLKGFTADQIKKQEQANAGIDNMFTMAKKIGYDKIVFGSDFLSDPEQLKNHLNDEFTARAKWFTPAEVMQQATSKAGELVAMSGPRNPYGKVGVIEEGAMADLLLINGNPLEDINILANPDDNFVIIMKDGKIYKDIFD</sequence>
<accession>F3KK53</accession>
<evidence type="ECO:0000259" key="1">
    <source>
        <dbReference type="Pfam" id="PF01979"/>
    </source>
</evidence>
<dbReference type="Gene3D" id="2.30.40.10">
    <property type="entry name" value="Urease, subunit C, domain 1"/>
    <property type="match status" value="1"/>
</dbReference>
<dbReference type="Pfam" id="PF01979">
    <property type="entry name" value="Amidohydro_1"/>
    <property type="match status" value="1"/>
</dbReference>
<comment type="caution">
    <text evidence="2">The sequence shown here is derived from an EMBL/GenBank/DDBJ whole genome shotgun (WGS) entry which is preliminary data.</text>
</comment>
<dbReference type="HOGENOM" id="CLU_023620_2_0_2"/>
<dbReference type="SUPFAM" id="SSF51338">
    <property type="entry name" value="Composite domain of metallo-dependent hydrolases"/>
    <property type="match status" value="2"/>
</dbReference>
<keyword evidence="2" id="KW-0378">Hydrolase</keyword>
<dbReference type="InterPro" id="IPR057744">
    <property type="entry name" value="OTAase-like"/>
</dbReference>
<dbReference type="InterPro" id="IPR006680">
    <property type="entry name" value="Amidohydro-rel"/>
</dbReference>
<dbReference type="PANTHER" id="PTHR43135:SF3">
    <property type="entry name" value="ALPHA-D-RIBOSE 1-METHYLPHOSPHONATE 5-TRIPHOSPHATE DIPHOSPHATASE"/>
    <property type="match status" value="1"/>
</dbReference>
<dbReference type="SUPFAM" id="SSF51556">
    <property type="entry name" value="Metallo-dependent hydrolases"/>
    <property type="match status" value="1"/>
</dbReference>
<reference evidence="2" key="1">
    <citation type="journal article" date="2011" name="PLoS ONE">
        <title>Genome of a low-salinity ammonia-oxidizing archaeon determined by single-cell and metagenomic analysis.</title>
        <authorList>
            <person name="Blainey P.C."/>
            <person name="Mosier A.C."/>
            <person name="Potanina A."/>
            <person name="Francis C.A."/>
            <person name="Quake S.R."/>
        </authorList>
    </citation>
    <scope>NUCLEOTIDE SEQUENCE [LARGE SCALE GENOMIC DNA]</scope>
    <source>
        <strain evidence="2">SFB1</strain>
    </source>
</reference>
<name>F3KK53_9ARCH</name>
<dbReference type="EMBL" id="AEGP01000033">
    <property type="protein sequence ID" value="EGG42220.1"/>
    <property type="molecule type" value="Genomic_DNA"/>
</dbReference>
<dbReference type="Proteomes" id="UP000004348">
    <property type="component" value="Chromosome"/>
</dbReference>
<organism evidence="2">
    <name type="scientific">Candidatus Nitrosarchaeum limnium SFB1</name>
    <dbReference type="NCBI Taxonomy" id="886738"/>
    <lineage>
        <taxon>Archaea</taxon>
        <taxon>Nitrososphaerota</taxon>
        <taxon>Nitrososphaeria</taxon>
        <taxon>Nitrosopumilales</taxon>
        <taxon>Nitrosopumilaceae</taxon>
        <taxon>Nitrosarchaeum</taxon>
    </lineage>
</organism>
<protein>
    <submittedName>
        <fullName evidence="2">Imidazolonepropionase and related amidohydrolase</fullName>
    </submittedName>
</protein>
<dbReference type="STRING" id="886738.Nlim_0866"/>
<dbReference type="CDD" id="cd01299">
    <property type="entry name" value="Met_dep_hydrolase_A"/>
    <property type="match status" value="1"/>
</dbReference>
<evidence type="ECO:0000313" key="2">
    <source>
        <dbReference type="EMBL" id="EGG42220.1"/>
    </source>
</evidence>
<dbReference type="InterPro" id="IPR032466">
    <property type="entry name" value="Metal_Hydrolase"/>
</dbReference>
<proteinExistence type="predicted"/>
<dbReference type="InterPro" id="IPR011059">
    <property type="entry name" value="Metal-dep_hydrolase_composite"/>
</dbReference>
<dbReference type="PANTHER" id="PTHR43135">
    <property type="entry name" value="ALPHA-D-RIBOSE 1-METHYLPHOSPHONATE 5-TRIPHOSPHATE DIPHOSPHATASE"/>
    <property type="match status" value="1"/>
</dbReference>
<dbReference type="Gene3D" id="3.20.20.140">
    <property type="entry name" value="Metal-dependent hydrolases"/>
    <property type="match status" value="1"/>
</dbReference>
<dbReference type="GO" id="GO:0016810">
    <property type="term" value="F:hydrolase activity, acting on carbon-nitrogen (but not peptide) bonds"/>
    <property type="evidence" value="ECO:0007669"/>
    <property type="project" value="InterPro"/>
</dbReference>
<dbReference type="PATRIC" id="fig|886738.10.peg.959"/>
<dbReference type="AlphaFoldDB" id="F3KK53"/>
<feature type="domain" description="Amidohydrolase-related" evidence="1">
    <location>
        <begin position="137"/>
        <end position="495"/>
    </location>
</feature>
<gene>
    <name evidence="2" type="ORF">Nlim_0866</name>
</gene>